<keyword evidence="3" id="KW-0813">Transport</keyword>
<dbReference type="Pfam" id="PF00258">
    <property type="entry name" value="Flavodoxin_1"/>
    <property type="match status" value="1"/>
</dbReference>
<evidence type="ECO:0000256" key="3">
    <source>
        <dbReference type="ARBA" id="ARBA00022448"/>
    </source>
</evidence>
<dbReference type="InterPro" id="IPR036866">
    <property type="entry name" value="RibonucZ/Hydroxyglut_hydro"/>
</dbReference>
<dbReference type="Gene3D" id="3.40.50.360">
    <property type="match status" value="1"/>
</dbReference>
<accession>A0A926D2K0</accession>
<dbReference type="AlphaFoldDB" id="A0A926D2K0"/>
<dbReference type="PROSITE" id="PS50902">
    <property type="entry name" value="FLAVODOXIN_LIKE"/>
    <property type="match status" value="1"/>
</dbReference>
<dbReference type="GO" id="GO:0010181">
    <property type="term" value="F:FMN binding"/>
    <property type="evidence" value="ECO:0007669"/>
    <property type="project" value="InterPro"/>
</dbReference>
<name>A0A926D2K0_9FIRM</name>
<feature type="domain" description="Flavodoxin-like" evidence="5">
    <location>
        <begin position="256"/>
        <end position="396"/>
    </location>
</feature>
<protein>
    <submittedName>
        <fullName evidence="6">FprA family A-type flavoprotein</fullName>
    </submittedName>
</protein>
<dbReference type="InterPro" id="IPR051285">
    <property type="entry name" value="NADH_oxidoreductase_modular"/>
</dbReference>
<dbReference type="PIRSF" id="PIRSF005243">
    <property type="entry name" value="ROO"/>
    <property type="match status" value="1"/>
</dbReference>
<gene>
    <name evidence="6" type="ORF">H8696_00605</name>
</gene>
<evidence type="ECO:0000313" key="6">
    <source>
        <dbReference type="EMBL" id="MBC8530347.1"/>
    </source>
</evidence>
<dbReference type="Proteomes" id="UP000623172">
    <property type="component" value="Unassembled WGS sequence"/>
</dbReference>
<dbReference type="InterPro" id="IPR008254">
    <property type="entry name" value="Flavodoxin/NO_synth"/>
</dbReference>
<dbReference type="SUPFAM" id="SSF56281">
    <property type="entry name" value="Metallo-hydrolase/oxidoreductase"/>
    <property type="match status" value="1"/>
</dbReference>
<dbReference type="InterPro" id="IPR016440">
    <property type="entry name" value="Rubredoxin-O_OxRdtase"/>
</dbReference>
<evidence type="ECO:0000313" key="7">
    <source>
        <dbReference type="Proteomes" id="UP000623172"/>
    </source>
</evidence>
<dbReference type="InterPro" id="IPR045761">
    <property type="entry name" value="ODP_dom"/>
</dbReference>
<sequence length="401" mass="44786">MHCTTRITDTVVWVGGSDRRLALFENLFPVPRGVAYNAYLIMDEKTALVDTVDASITGQFMDNVTHTLEGRPLDYLVVNHMEPDHCANIEALMLRFPNLKVVGNVKTLALIGQFYDMELKGRTLTVSEGEELSLGSRTLRFYFAPMVHWPEVMMTYDTREKILFSADAFGSFGALGGNLFNDEVDFDRDWLADARRYYGNIVGKYGPQVQAALKKVGGLEIRMICPLHGPVWRSSISYLLEKYNRWSLYQPEERAVAVMYGSMYGNTENAAQILAAELAQRGVKNTAVYDVSGTHVSYLIGEVFRCSHLVLAAPTYNNGIYPAMLNLLHDMKALNLQNRTVGIIENGSWMPVSGARMRAVLEEMKDMSVLEPVVTLKSSVKEDSLGRLKALADALTQSLTV</sequence>
<dbReference type="InterPro" id="IPR029039">
    <property type="entry name" value="Flavoprotein-like_sf"/>
</dbReference>
<dbReference type="InterPro" id="IPR001279">
    <property type="entry name" value="Metallo-B-lactamas"/>
</dbReference>
<reference evidence="6" key="1">
    <citation type="submission" date="2020-08" db="EMBL/GenBank/DDBJ databases">
        <title>Genome public.</title>
        <authorList>
            <person name="Liu C."/>
            <person name="Sun Q."/>
        </authorList>
    </citation>
    <scope>NUCLEOTIDE SEQUENCE</scope>
    <source>
        <strain evidence="6">NSJ-53</strain>
    </source>
</reference>
<comment type="similarity">
    <text evidence="2">In the N-terminal section; belongs to the zinc metallo-hydrolase group 3 family.</text>
</comment>
<dbReference type="EMBL" id="JACRSR010000001">
    <property type="protein sequence ID" value="MBC8530347.1"/>
    <property type="molecule type" value="Genomic_DNA"/>
</dbReference>
<dbReference type="SMART" id="SM00849">
    <property type="entry name" value="Lactamase_B"/>
    <property type="match status" value="1"/>
</dbReference>
<dbReference type="CDD" id="cd07709">
    <property type="entry name" value="flavodiiron_proteins_MBL-fold"/>
    <property type="match status" value="1"/>
</dbReference>
<dbReference type="GO" id="GO:0009055">
    <property type="term" value="F:electron transfer activity"/>
    <property type="evidence" value="ECO:0007669"/>
    <property type="project" value="InterPro"/>
</dbReference>
<organism evidence="6 7">
    <name type="scientific">Gehongia tenuis</name>
    <dbReference type="NCBI Taxonomy" id="2763655"/>
    <lineage>
        <taxon>Bacteria</taxon>
        <taxon>Bacillati</taxon>
        <taxon>Bacillota</taxon>
        <taxon>Clostridia</taxon>
        <taxon>Christensenellales</taxon>
        <taxon>Christensenellaceae</taxon>
        <taxon>Gehongia</taxon>
    </lineage>
</organism>
<comment type="caution">
    <text evidence="6">The sequence shown here is derived from an EMBL/GenBank/DDBJ whole genome shotgun (WGS) entry which is preliminary data.</text>
</comment>
<evidence type="ECO:0000256" key="4">
    <source>
        <dbReference type="ARBA" id="ARBA00022982"/>
    </source>
</evidence>
<proteinExistence type="inferred from homology"/>
<dbReference type="Pfam" id="PF19583">
    <property type="entry name" value="ODP"/>
    <property type="match status" value="1"/>
</dbReference>
<dbReference type="SUPFAM" id="SSF52218">
    <property type="entry name" value="Flavoproteins"/>
    <property type="match status" value="1"/>
</dbReference>
<dbReference type="RefSeq" id="WP_249315950.1">
    <property type="nucleotide sequence ID" value="NZ_JACRSR010000001.1"/>
</dbReference>
<dbReference type="GO" id="GO:0016651">
    <property type="term" value="F:oxidoreductase activity, acting on NAD(P)H"/>
    <property type="evidence" value="ECO:0007669"/>
    <property type="project" value="UniProtKB-ARBA"/>
</dbReference>
<comment type="cofactor">
    <cofactor evidence="1">
        <name>Fe cation</name>
        <dbReference type="ChEBI" id="CHEBI:24875"/>
    </cofactor>
</comment>
<dbReference type="GO" id="GO:0046872">
    <property type="term" value="F:metal ion binding"/>
    <property type="evidence" value="ECO:0007669"/>
    <property type="project" value="InterPro"/>
</dbReference>
<evidence type="ECO:0000259" key="5">
    <source>
        <dbReference type="PROSITE" id="PS50902"/>
    </source>
</evidence>
<keyword evidence="7" id="KW-1185">Reference proteome</keyword>
<dbReference type="PANTHER" id="PTHR32145:SF20">
    <property type="entry name" value="FLAVOPROTEIN"/>
    <property type="match status" value="1"/>
</dbReference>
<dbReference type="PANTHER" id="PTHR32145">
    <property type="entry name" value="DIFLAVIN FLAVOPROTEIN A 2-RELATED"/>
    <property type="match status" value="1"/>
</dbReference>
<evidence type="ECO:0000256" key="1">
    <source>
        <dbReference type="ARBA" id="ARBA00001962"/>
    </source>
</evidence>
<dbReference type="Gene3D" id="3.60.15.10">
    <property type="entry name" value="Ribonuclease Z/Hydroxyacylglutathione hydrolase-like"/>
    <property type="match status" value="1"/>
</dbReference>
<evidence type="ECO:0000256" key="2">
    <source>
        <dbReference type="ARBA" id="ARBA00007121"/>
    </source>
</evidence>
<keyword evidence="4" id="KW-0249">Electron transport</keyword>